<evidence type="ECO:0000313" key="2">
    <source>
        <dbReference type="Proteomes" id="UP000186666"/>
    </source>
</evidence>
<proteinExistence type="predicted"/>
<comment type="caution">
    <text evidence="1">The sequence shown here is derived from an EMBL/GenBank/DDBJ whole genome shotgun (WGS) entry which is preliminary data.</text>
</comment>
<reference evidence="1 2" key="1">
    <citation type="submission" date="2017-01" db="EMBL/GenBank/DDBJ databases">
        <authorList>
            <person name="Varghese N."/>
            <person name="Submissions S."/>
        </authorList>
    </citation>
    <scope>NUCLEOTIDE SEQUENCE [LARGE SCALE GENOMIC DNA]</scope>
    <source>
        <strain evidence="1 2">ATCC 23464</strain>
    </source>
</reference>
<gene>
    <name evidence="1" type="ORF">SAMN05421578_102121</name>
</gene>
<sequence>MGYSIFGDTMFDMLKYFPSLVNIEVNRETD</sequence>
<name>A0ABY1JMP6_9BACL</name>
<dbReference type="EMBL" id="FTNK01000002">
    <property type="protein sequence ID" value="SIQ46701.1"/>
    <property type="molecule type" value="Genomic_DNA"/>
</dbReference>
<accession>A0ABY1JMP6</accession>
<evidence type="ECO:0000313" key="1">
    <source>
        <dbReference type="EMBL" id="SIQ46701.1"/>
    </source>
</evidence>
<keyword evidence="2" id="KW-1185">Reference proteome</keyword>
<organism evidence="1 2">
    <name type="scientific">Paenibacillus macquariensis</name>
    <dbReference type="NCBI Taxonomy" id="948756"/>
    <lineage>
        <taxon>Bacteria</taxon>
        <taxon>Bacillati</taxon>
        <taxon>Bacillota</taxon>
        <taxon>Bacilli</taxon>
        <taxon>Bacillales</taxon>
        <taxon>Paenibacillaceae</taxon>
        <taxon>Paenibacillus</taxon>
    </lineage>
</organism>
<dbReference type="Proteomes" id="UP000186666">
    <property type="component" value="Unassembled WGS sequence"/>
</dbReference>
<protein>
    <submittedName>
        <fullName evidence="1">Uncharacterized protein</fullName>
    </submittedName>
</protein>